<keyword evidence="1" id="KW-1133">Transmembrane helix</keyword>
<dbReference type="AlphaFoldDB" id="A0A1E1MGX0"/>
<evidence type="ECO:0000256" key="1">
    <source>
        <dbReference type="SAM" id="Phobius"/>
    </source>
</evidence>
<keyword evidence="1" id="KW-0812">Transmembrane</keyword>
<keyword evidence="3" id="KW-1185">Reference proteome</keyword>
<gene>
    <name evidence="2" type="ORF">RSE6_09010</name>
</gene>
<reference evidence="3" key="1">
    <citation type="submission" date="2016-03" db="EMBL/GenBank/DDBJ databases">
        <authorList>
            <person name="Guldener U."/>
        </authorList>
    </citation>
    <scope>NUCLEOTIDE SEQUENCE [LARGE SCALE GENOMIC DNA]</scope>
</reference>
<dbReference type="Proteomes" id="UP000177625">
    <property type="component" value="Unassembled WGS sequence"/>
</dbReference>
<dbReference type="EMBL" id="FJVC01000330">
    <property type="protein sequence ID" value="CZT48333.1"/>
    <property type="molecule type" value="Genomic_DNA"/>
</dbReference>
<evidence type="ECO:0000313" key="2">
    <source>
        <dbReference type="EMBL" id="CZT48333.1"/>
    </source>
</evidence>
<accession>A0A1E1MGX0</accession>
<keyword evidence="1" id="KW-0472">Membrane</keyword>
<organism evidence="2 3">
    <name type="scientific">Rhynchosporium secalis</name>
    <name type="common">Barley scald fungus</name>
    <dbReference type="NCBI Taxonomy" id="38038"/>
    <lineage>
        <taxon>Eukaryota</taxon>
        <taxon>Fungi</taxon>
        <taxon>Dikarya</taxon>
        <taxon>Ascomycota</taxon>
        <taxon>Pezizomycotina</taxon>
        <taxon>Leotiomycetes</taxon>
        <taxon>Helotiales</taxon>
        <taxon>Ploettnerulaceae</taxon>
        <taxon>Rhynchosporium</taxon>
    </lineage>
</organism>
<evidence type="ECO:0000313" key="3">
    <source>
        <dbReference type="Proteomes" id="UP000177625"/>
    </source>
</evidence>
<protein>
    <submittedName>
        <fullName evidence="2">Uncharacterized protein</fullName>
    </submittedName>
</protein>
<sequence>MSSHLGLSFPLGSLGLSDRFSLLLGNGRISKQAKPKDGDGDLQISNVDIIEQLNTDYAFELYLVIVFLIFVFFMVLNRLNPNINFYTMNVIF</sequence>
<feature type="transmembrane region" description="Helical" evidence="1">
    <location>
        <begin position="61"/>
        <end position="79"/>
    </location>
</feature>
<name>A0A1E1MGX0_RHYSE</name>
<proteinExistence type="predicted"/>